<evidence type="ECO:0000313" key="2">
    <source>
        <dbReference type="Proteomes" id="UP000594603"/>
    </source>
</evidence>
<proteinExistence type="predicted"/>
<protein>
    <submittedName>
        <fullName evidence="1">tRNA-dihydrouridine synthase family protein</fullName>
    </submittedName>
</protein>
<reference evidence="1" key="1">
    <citation type="submission" date="2020-04" db="EMBL/GenBank/DDBJ databases">
        <title>A novel bacterium ('Candidatus Sarcina troglodytae' sp. nov.) linked to a protracted, uniformly lethal epizootic among sanctuary western chimpanzees (Pan troglodytes verus) in Sierra Leone.</title>
        <authorList>
            <person name="Owens L.A."/>
            <person name="Colitti B."/>
            <person name="Hirji I."/>
            <person name="Pizaro A."/>
            <person name="Jaffe J.E."/>
            <person name="Moittie S."/>
            <person name="Bishop-Lilly K.A."/>
            <person name="Estrella L.A."/>
            <person name="Voegtly L.J."/>
            <person name="Kuhn J.H."/>
            <person name="Suen G."/>
            <person name="Deblois C.L."/>
            <person name="Dunn C."/>
            <person name="Juan-Salles C."/>
            <person name="Goldberg T.L."/>
        </authorList>
    </citation>
    <scope>NUCLEOTIDE SEQUENCE</scope>
    <source>
        <strain evidence="1">JB2</strain>
    </source>
</reference>
<evidence type="ECO:0000313" key="1">
    <source>
        <dbReference type="EMBL" id="QPJ86385.1"/>
    </source>
</evidence>
<dbReference type="Proteomes" id="UP000594603">
    <property type="component" value="Chromosome"/>
</dbReference>
<organism evidence="1 2">
    <name type="scientific">Candidatus Sarcina troglodytae</name>
    <dbReference type="NCBI Taxonomy" id="2726954"/>
    <lineage>
        <taxon>Bacteria</taxon>
        <taxon>Bacillati</taxon>
        <taxon>Bacillota</taxon>
        <taxon>Clostridia</taxon>
        <taxon>Eubacteriales</taxon>
        <taxon>Clostridiaceae</taxon>
        <taxon>Sarcina</taxon>
    </lineage>
</organism>
<name>A0ACD1BG56_9CLOT</name>
<accession>A0ACD1BG56</accession>
<dbReference type="EMBL" id="CP051754">
    <property type="protein sequence ID" value="QPJ86385.1"/>
    <property type="molecule type" value="Genomic_DNA"/>
</dbReference>
<gene>
    <name evidence="1" type="ORF">HH195_10950</name>
</gene>
<keyword evidence="2" id="KW-1185">Reference proteome</keyword>
<sequence>MKYYFAPLEGISGYIYRNAYEKFFPNNIDKYFTPFIVPNQSKSLKTKEFRDVLPENNNGLNIIPQILTNDSKGFIATCKKLKQLGYDEVNLNLGCPSGTVVSKFRGSGFLAKREELDNFLDEIFKIQDMKISIKTRLGVDSADEFYEIMKIYDKYPMEELIIHPRTRQDFYGNKPNMEMFKDALKSSKNTICYNGDIFSVKDYEKFIEECPSVDRIMIGRGSLANPGLINEIKGKGVVDKNILKEFHDEVCMGYKEILSGDINVLFRMKELWSYMIGMFEDSEKVAKKIKKERMLNEYNVIISRLFAEYNIDETENRGFNRN</sequence>